<dbReference type="GO" id="GO:0016539">
    <property type="term" value="P:intein-mediated protein splicing"/>
    <property type="evidence" value="ECO:0007669"/>
    <property type="project" value="InterPro"/>
</dbReference>
<evidence type="ECO:0000256" key="1">
    <source>
        <dbReference type="ARBA" id="ARBA00022737"/>
    </source>
</evidence>
<dbReference type="InterPro" id="IPR050708">
    <property type="entry name" value="T6SS_VgrG/RHS"/>
</dbReference>
<dbReference type="CDD" id="cd00081">
    <property type="entry name" value="Hint"/>
    <property type="match status" value="1"/>
</dbReference>
<keyword evidence="1" id="KW-0677">Repeat</keyword>
<dbReference type="SUPFAM" id="SSF63829">
    <property type="entry name" value="Calcium-dependent phosphotriesterase"/>
    <property type="match status" value="1"/>
</dbReference>
<dbReference type="Pfam" id="PF25023">
    <property type="entry name" value="TEN_YD-shell"/>
    <property type="match status" value="1"/>
</dbReference>
<dbReference type="InterPro" id="IPR056823">
    <property type="entry name" value="TEN-like_YD-shell"/>
</dbReference>
<dbReference type="Gene3D" id="2.180.10.10">
    <property type="entry name" value="RHS repeat-associated core"/>
    <property type="match status" value="5"/>
</dbReference>
<dbReference type="RefSeq" id="WP_125228881.1">
    <property type="nucleotide sequence ID" value="NZ_RQYT01000041.1"/>
</dbReference>
<feature type="domain" description="Hint" evidence="3">
    <location>
        <begin position="1705"/>
        <end position="1800"/>
    </location>
</feature>
<evidence type="ECO:0000256" key="2">
    <source>
        <dbReference type="SAM" id="MobiDB-lite"/>
    </source>
</evidence>
<dbReference type="SUPFAM" id="SSF50960">
    <property type="entry name" value="TolB, C-terminal domain"/>
    <property type="match status" value="1"/>
</dbReference>
<dbReference type="Pfam" id="PF05593">
    <property type="entry name" value="RHS_repeat"/>
    <property type="match status" value="8"/>
</dbReference>
<dbReference type="Pfam" id="PF07591">
    <property type="entry name" value="PT-HINT"/>
    <property type="match status" value="1"/>
</dbReference>
<proteinExistence type="predicted"/>
<evidence type="ECO:0000313" key="4">
    <source>
        <dbReference type="EMBL" id="RRD48394.1"/>
    </source>
</evidence>
<dbReference type="SUPFAM" id="SSF51294">
    <property type="entry name" value="Hedgehog/intein (Hint) domain"/>
    <property type="match status" value="1"/>
</dbReference>
<dbReference type="OrthoDB" id="166951at2"/>
<dbReference type="PANTHER" id="PTHR32305:SF15">
    <property type="entry name" value="PROTEIN RHSA-RELATED"/>
    <property type="match status" value="1"/>
</dbReference>
<dbReference type="PANTHER" id="PTHR32305">
    <property type="match status" value="1"/>
</dbReference>
<dbReference type="Gene3D" id="2.170.16.10">
    <property type="entry name" value="Hedgehog/Intein (Hint) domain"/>
    <property type="match status" value="1"/>
</dbReference>
<dbReference type="InterPro" id="IPR031325">
    <property type="entry name" value="RHS_repeat"/>
</dbReference>
<dbReference type="InterPro" id="IPR022385">
    <property type="entry name" value="Rhs_assc_core"/>
</dbReference>
<dbReference type="SMART" id="SM00306">
    <property type="entry name" value="HintN"/>
    <property type="match status" value="1"/>
</dbReference>
<dbReference type="PROSITE" id="PS50818">
    <property type="entry name" value="INTEIN_C_TER"/>
    <property type="match status" value="1"/>
</dbReference>
<dbReference type="InterPro" id="IPR036844">
    <property type="entry name" value="Hint_dom_sf"/>
</dbReference>
<dbReference type="NCBIfam" id="TIGR03696">
    <property type="entry name" value="Rhs_assc_core"/>
    <property type="match status" value="1"/>
</dbReference>
<comment type="caution">
    <text evidence="4">The sequence shown here is derived from an EMBL/GenBank/DDBJ whole genome shotgun (WGS) entry which is preliminary data.</text>
</comment>
<dbReference type="NCBIfam" id="TIGR01643">
    <property type="entry name" value="YD_repeat_2x"/>
    <property type="match status" value="16"/>
</dbReference>
<feature type="region of interest" description="Disordered" evidence="2">
    <location>
        <begin position="131"/>
        <end position="176"/>
    </location>
</feature>
<dbReference type="NCBIfam" id="TIGR01443">
    <property type="entry name" value="intein_Cterm"/>
    <property type="match status" value="1"/>
</dbReference>
<dbReference type="PROSITE" id="PS50817">
    <property type="entry name" value="INTEIN_N_TER"/>
    <property type="match status" value="1"/>
</dbReference>
<organism evidence="4 5">
    <name type="scientific">Arachnia propionica</name>
    <dbReference type="NCBI Taxonomy" id="1750"/>
    <lineage>
        <taxon>Bacteria</taxon>
        <taxon>Bacillati</taxon>
        <taxon>Actinomycetota</taxon>
        <taxon>Actinomycetes</taxon>
        <taxon>Propionibacteriales</taxon>
        <taxon>Propionibacteriaceae</taxon>
        <taxon>Arachnia</taxon>
    </lineage>
</organism>
<reference evidence="4 5" key="1">
    <citation type="submission" date="2018-11" db="EMBL/GenBank/DDBJ databases">
        <title>Genomes From Bacteria Associated with the Canine Oral Cavity: a Test Case for Automated Genome-Based Taxonomic Assignment.</title>
        <authorList>
            <person name="Coil D.A."/>
            <person name="Jospin G."/>
            <person name="Darling A.E."/>
            <person name="Wallis C."/>
            <person name="Davis I.J."/>
            <person name="Harris S."/>
            <person name="Eisen J.A."/>
            <person name="Holcombe L.J."/>
            <person name="O'Flynn C."/>
        </authorList>
    </citation>
    <scope>NUCLEOTIDE SEQUENCE [LARGE SCALE GENOMIC DNA]</scope>
    <source>
        <strain evidence="4 5">OH2822_COT-296</strain>
    </source>
</reference>
<dbReference type="InterPro" id="IPR045351">
    <property type="entry name" value="DUF6531"/>
</dbReference>
<dbReference type="InterPro" id="IPR006530">
    <property type="entry name" value="YD"/>
</dbReference>
<dbReference type="InterPro" id="IPR006141">
    <property type="entry name" value="Intein_N"/>
</dbReference>
<accession>A0A3P1WP82</accession>
<dbReference type="EMBL" id="RQYT01000041">
    <property type="protein sequence ID" value="RRD48394.1"/>
    <property type="molecule type" value="Genomic_DNA"/>
</dbReference>
<dbReference type="InterPro" id="IPR003587">
    <property type="entry name" value="Hint_dom_N"/>
</dbReference>
<dbReference type="Proteomes" id="UP000280935">
    <property type="component" value="Unassembled WGS sequence"/>
</dbReference>
<dbReference type="InterPro" id="IPR030934">
    <property type="entry name" value="Intein_C"/>
</dbReference>
<name>A0A3P1WP82_9ACTN</name>
<gene>
    <name evidence="4" type="ORF">EII35_12925</name>
</gene>
<dbReference type="Pfam" id="PF20148">
    <property type="entry name" value="DUF6531"/>
    <property type="match status" value="1"/>
</dbReference>
<sequence>MVSVTSSSLGQIAGMPDVEYDFGVSASLRTAFTNAANALEGQRGSRSTYRTDGLTDFKGHFSQVFSDNGTQQLADLDEIVTNLKLVATKVSELETAAREENGRRAQARAWAERLANRNGWDKFWDSLFGEEDPPVTNLTDTGPSQSVTSPTPRQPETPAPGSGGGHTGGTSSARPEKLRGFATSTRSADEELASYPGTLTTHCSSFATSCSWATLDASGVISAFSAWLTANGQDAQWADVVAQAFESAGGEGVITLPDAAISAALQSAGIAESRTDIQVDPPTAYGSPPTTGYANDPVNTATGNFLESETDLGFTGPAASLVWSRMYNSMDSAAGAFGPGWSSWAECGLEFGDDTARFRLPDGRVVVFPREGAGWGRAVGENLWLETTPDGHRISTNTGLAFELSAAGAVLAVDAGPSSRVTLERRRDGRLIRLTHVFGRSLSIDWAGERIVAVTSSDGREVRYDYDDAGRLVAARGPGGVRSYGWNDDGFIATVTDADGVVEAANTYDEQGRVTTQVSQHGRTTHFSYVTNQVTVVADGDGSRANTWLHDSRGRLVGVVDGDGNRQSTAYDRFGNPVIVTERDGSTTVRAYDERGRRTLEVLPSGARHEYVFDDRDRVTEVSVEAGGARAVTRYSYTGEDRNPSLAVDPSGGETRFTWERGLLVEATDPTGVQLRFTHDEHGDLIATTDALGNTARLERDAAGRVVAAITPLGHRTTYRYDEMTGVLISRTDPAGATTRFEHSAAGRVTAMIDPTGARTVMEYGDDGERHATTDALGRTVTSSHDDLGRLTAVELPDRSTWAFGYDLLSRLVETTDATGGTHRMEYGPTGHLTSATDATGVRREVVTDKAGLPLSFIDGDDRVDVVRDQLGRVTAEAGADGEAVTRRFDACGRVIESVNADGGVTRITRDAAGRVVAVTQPMGRTFRYEYDAAGRWAATVSTGGQRYEVTRDADGRVVAERWPSGEQVFTTFDACGRIVERIEPGRGTVRFRYDAAGRIVGMRDPWNGRRTFSYDRAGQLVAATNALGGVTRFEYNELGQRVATIDPLGGRTERTHDQLGRVLTETDPLGRVTRYSYDAAGRPVRRVDADGRLLEWRYERGRRSMTLADGKVLSTIERDPAARTMRITEGETVHGLVWNTTGQLLSRLRDGVGVRYTYDANGRRTTLERPDGSITSYEYDDNGRLAALEHPGVGRAVLERDALGRVVSLAADGLHATWAYADGMVVEHRMNRRGFLQVTRIERDADGRVLAQVRDGLRTEYTYDDAGQLTGGRTSEGASFHFEWDANGRLVAETNDGDTTRYEYDAGGQLLVATAPDGSRTEYAYDGAGRRVRERGPAGERLFGWDPQGFLARITAVRPDGDRMLTATQRLQVDALGELARINDTPVHWDSASAAASVAQIGATVVVNALAATALTAGGGEDAAWVMPDAQGRDTGGMPWGLAQDLPGAGLPQGTSVTSMGGVNIGGLEWMQARAYDPATRGFLSTDPLAPVTAAGWAGNPYSFAGNDPINQSDPQGLRPITEAELQAYRDSNNGALGNAAAAASDWVSNNWEYIVAGALIVGGVAVMCTGIGGPIGAAMIAGAAMGAGSSIWSQKATNGSVDWGKVAVDGAVGAVTGLVGGGAAAAAARMTSGVTSCLGRNVLTGAIQGGLDGGFSGGMEYLTSGQPLTVNGFLAATGQGAATGAVLGGGGGALAHVSDVARYGCFAEDTAVLMADGTSRAIQDVAVGDEVMAFNAETGTNEAAKVSRTFVHEDVETLVVRTEQGEVTTTATHPFYVEGRGFTPAGELHEGDRLRTPDGDQVVVQSIQFTGRRQTVYNIEVEGLHNYHVATEAGTWVLVHNSCTWDDNVSRWRDVDTGRFTTRPADPSELVNGGRMDYADIDAWATQGGLPNQWASTADLPDGFRYQDGGFRVHGHGPNPNADPSYYSHNNPTATITDANNLKFRTDGTWGTFSSDKAGAHIPLDGYPP</sequence>
<protein>
    <submittedName>
        <fullName evidence="4">Type IV secretion protein Rhs</fullName>
    </submittedName>
</protein>
<feature type="compositionally biased region" description="Polar residues" evidence="2">
    <location>
        <begin position="136"/>
        <end position="151"/>
    </location>
</feature>
<evidence type="ECO:0000259" key="3">
    <source>
        <dbReference type="SMART" id="SM00306"/>
    </source>
</evidence>
<evidence type="ECO:0000313" key="5">
    <source>
        <dbReference type="Proteomes" id="UP000280935"/>
    </source>
</evidence>